<dbReference type="Proteomes" id="UP001283361">
    <property type="component" value="Unassembled WGS sequence"/>
</dbReference>
<protein>
    <submittedName>
        <fullName evidence="2">Uncharacterized protein</fullName>
    </submittedName>
</protein>
<reference evidence="2" key="1">
    <citation type="journal article" date="2023" name="G3 (Bethesda)">
        <title>A reference genome for the long-term kleptoplast-retaining sea slug Elysia crispata morphotype clarki.</title>
        <authorList>
            <person name="Eastman K.E."/>
            <person name="Pendleton A.L."/>
            <person name="Shaikh M.A."/>
            <person name="Suttiyut T."/>
            <person name="Ogas R."/>
            <person name="Tomko P."/>
            <person name="Gavelis G."/>
            <person name="Widhalm J.R."/>
            <person name="Wisecaver J.H."/>
        </authorList>
    </citation>
    <scope>NUCLEOTIDE SEQUENCE</scope>
    <source>
        <strain evidence="2">ECLA1</strain>
    </source>
</reference>
<gene>
    <name evidence="2" type="ORF">RRG08_004128</name>
</gene>
<dbReference type="EMBL" id="JAWDGP010005274">
    <property type="protein sequence ID" value="KAK3758307.1"/>
    <property type="molecule type" value="Genomic_DNA"/>
</dbReference>
<organism evidence="2 3">
    <name type="scientific">Elysia crispata</name>
    <name type="common">lettuce slug</name>
    <dbReference type="NCBI Taxonomy" id="231223"/>
    <lineage>
        <taxon>Eukaryota</taxon>
        <taxon>Metazoa</taxon>
        <taxon>Spiralia</taxon>
        <taxon>Lophotrochozoa</taxon>
        <taxon>Mollusca</taxon>
        <taxon>Gastropoda</taxon>
        <taxon>Heterobranchia</taxon>
        <taxon>Euthyneura</taxon>
        <taxon>Panpulmonata</taxon>
        <taxon>Sacoglossa</taxon>
        <taxon>Placobranchoidea</taxon>
        <taxon>Plakobranchidae</taxon>
        <taxon>Elysia</taxon>
    </lineage>
</organism>
<evidence type="ECO:0000256" key="1">
    <source>
        <dbReference type="SAM" id="SignalP"/>
    </source>
</evidence>
<feature type="chain" id="PRO_5041994361" evidence="1">
    <location>
        <begin position="28"/>
        <end position="71"/>
    </location>
</feature>
<keyword evidence="3" id="KW-1185">Reference proteome</keyword>
<feature type="signal peptide" evidence="1">
    <location>
        <begin position="1"/>
        <end position="27"/>
    </location>
</feature>
<evidence type="ECO:0000313" key="3">
    <source>
        <dbReference type="Proteomes" id="UP001283361"/>
    </source>
</evidence>
<evidence type="ECO:0000313" key="2">
    <source>
        <dbReference type="EMBL" id="KAK3758307.1"/>
    </source>
</evidence>
<dbReference type="AlphaFoldDB" id="A0AAE0YY04"/>
<comment type="caution">
    <text evidence="2">The sequence shown here is derived from an EMBL/GenBank/DDBJ whole genome shotgun (WGS) entry which is preliminary data.</text>
</comment>
<sequence length="71" mass="7639">MSTYEMSPAHLLLLALVFASAIPFAEAQMEIICTIVKAILGLFFGCPSNTPVCQILSIIFSLVGCSMDEQV</sequence>
<name>A0AAE0YY04_9GAST</name>
<proteinExistence type="predicted"/>
<accession>A0AAE0YY04</accession>
<keyword evidence="1" id="KW-0732">Signal</keyword>